<keyword evidence="1" id="KW-0472">Membrane</keyword>
<comment type="caution">
    <text evidence="2">The sequence shown here is derived from an EMBL/GenBank/DDBJ whole genome shotgun (WGS) entry which is preliminary data.</text>
</comment>
<proteinExistence type="predicted"/>
<evidence type="ECO:0000313" key="2">
    <source>
        <dbReference type="EMBL" id="MDN4472064.1"/>
    </source>
</evidence>
<keyword evidence="1" id="KW-1133">Transmembrane helix</keyword>
<keyword evidence="3" id="KW-1185">Reference proteome</keyword>
<dbReference type="RefSeq" id="WP_301126333.1">
    <property type="nucleotide sequence ID" value="NZ_JAUHPV010000002.1"/>
</dbReference>
<evidence type="ECO:0000313" key="3">
    <source>
        <dbReference type="Proteomes" id="UP001172738"/>
    </source>
</evidence>
<accession>A0ABT8FYT3</accession>
<sequence>MTPDQGFAAIAGMVTSGGLDAGLTADCASCGPSDSGIAVACAMMLLLIAILALPFVSRTRVVTRTPQAVARQRVRSPRLPAAPDLTSLCISRT</sequence>
<protein>
    <submittedName>
        <fullName evidence="2">Uncharacterized protein</fullName>
    </submittedName>
</protein>
<gene>
    <name evidence="2" type="ORF">QQX04_03535</name>
</gene>
<keyword evidence="1" id="KW-0812">Transmembrane</keyword>
<dbReference type="EMBL" id="JAUHPV010000002">
    <property type="protein sequence ID" value="MDN4472064.1"/>
    <property type="molecule type" value="Genomic_DNA"/>
</dbReference>
<feature type="transmembrane region" description="Helical" evidence="1">
    <location>
        <begin position="37"/>
        <end position="56"/>
    </location>
</feature>
<reference evidence="2" key="1">
    <citation type="submission" date="2023-06" db="EMBL/GenBank/DDBJ databases">
        <title>SYSU T00b26.</title>
        <authorList>
            <person name="Gao L."/>
            <person name="Fang B.-Z."/>
            <person name="Li W.-J."/>
        </authorList>
    </citation>
    <scope>NUCLEOTIDE SEQUENCE</scope>
    <source>
        <strain evidence="2">SYSU T00b26</strain>
    </source>
</reference>
<dbReference type="Proteomes" id="UP001172738">
    <property type="component" value="Unassembled WGS sequence"/>
</dbReference>
<evidence type="ECO:0000256" key="1">
    <source>
        <dbReference type="SAM" id="Phobius"/>
    </source>
</evidence>
<organism evidence="2 3">
    <name type="scientific">Demequina zhanjiangensis</name>
    <dbReference type="NCBI Taxonomy" id="3051659"/>
    <lineage>
        <taxon>Bacteria</taxon>
        <taxon>Bacillati</taxon>
        <taxon>Actinomycetota</taxon>
        <taxon>Actinomycetes</taxon>
        <taxon>Micrococcales</taxon>
        <taxon>Demequinaceae</taxon>
        <taxon>Demequina</taxon>
    </lineage>
</organism>
<name>A0ABT8FYT3_9MICO</name>